<feature type="transmembrane region" description="Helical" evidence="5">
    <location>
        <begin position="38"/>
        <end position="64"/>
    </location>
</feature>
<dbReference type="GO" id="GO:0005886">
    <property type="term" value="C:plasma membrane"/>
    <property type="evidence" value="ECO:0007669"/>
    <property type="project" value="TreeGrafter"/>
</dbReference>
<gene>
    <name evidence="7" type="ORF">HZF24_02750</name>
</gene>
<dbReference type="AlphaFoldDB" id="A0A974BI12"/>
<protein>
    <submittedName>
        <fullName evidence="7">NfeD family protein</fullName>
    </submittedName>
</protein>
<keyword evidence="3 5" id="KW-1133">Transmembrane helix</keyword>
<dbReference type="PANTHER" id="PTHR33507">
    <property type="entry name" value="INNER MEMBRANE PROTEIN YBBJ"/>
    <property type="match status" value="1"/>
</dbReference>
<evidence type="ECO:0000256" key="5">
    <source>
        <dbReference type="SAM" id="Phobius"/>
    </source>
</evidence>
<sequence>MDFIGWAWLIIIAVCVIIEAATLGLATIWFAIGALVAWLIYLTGVNLHVQIMVFLFVSIITLVLTRPIAVEKLKIGKSRTNADSLIGEQVKVIETINNINNEGTVKARGQIWSAKSTNDEIIEKDELVVVVEIKGVKLLVKRK</sequence>
<evidence type="ECO:0000256" key="1">
    <source>
        <dbReference type="ARBA" id="ARBA00004141"/>
    </source>
</evidence>
<evidence type="ECO:0000256" key="3">
    <source>
        <dbReference type="ARBA" id="ARBA00022989"/>
    </source>
</evidence>
<evidence type="ECO:0000256" key="2">
    <source>
        <dbReference type="ARBA" id="ARBA00022692"/>
    </source>
</evidence>
<keyword evidence="4 5" id="KW-0472">Membrane</keyword>
<feature type="domain" description="NfeD-like C-terminal" evidence="6">
    <location>
        <begin position="82"/>
        <end position="142"/>
    </location>
</feature>
<evidence type="ECO:0000313" key="7">
    <source>
        <dbReference type="EMBL" id="NYB73055.1"/>
    </source>
</evidence>
<feature type="transmembrane region" description="Helical" evidence="5">
    <location>
        <begin position="7"/>
        <end position="32"/>
    </location>
</feature>
<reference evidence="7" key="1">
    <citation type="submission" date="2020-07" db="EMBL/GenBank/DDBJ databases">
        <title>Genomic analysis of a strain of Sedimentibacter Hydroxybenzoicus DSM7310.</title>
        <authorList>
            <person name="Ma S."/>
        </authorList>
    </citation>
    <scope>NUCLEOTIDE SEQUENCE</scope>
    <source>
        <strain evidence="7">DSM 7310</strain>
    </source>
</reference>
<evidence type="ECO:0000259" key="6">
    <source>
        <dbReference type="Pfam" id="PF01957"/>
    </source>
</evidence>
<dbReference type="Proteomes" id="UP000611629">
    <property type="component" value="Unassembled WGS sequence"/>
</dbReference>
<name>A0A974BI12_SEDHY</name>
<dbReference type="Pfam" id="PF01957">
    <property type="entry name" value="NfeD"/>
    <property type="match status" value="1"/>
</dbReference>
<dbReference type="InterPro" id="IPR012340">
    <property type="entry name" value="NA-bd_OB-fold"/>
</dbReference>
<dbReference type="PANTHER" id="PTHR33507:SF3">
    <property type="entry name" value="INNER MEMBRANE PROTEIN YBBJ"/>
    <property type="match status" value="1"/>
</dbReference>
<dbReference type="InterPro" id="IPR002810">
    <property type="entry name" value="NfeD-like_C"/>
</dbReference>
<organism evidence="7 8">
    <name type="scientific">Sedimentibacter hydroxybenzoicus DSM 7310</name>
    <dbReference type="NCBI Taxonomy" id="1123245"/>
    <lineage>
        <taxon>Bacteria</taxon>
        <taxon>Bacillati</taxon>
        <taxon>Bacillota</taxon>
        <taxon>Tissierellia</taxon>
        <taxon>Sedimentibacter</taxon>
    </lineage>
</organism>
<comment type="subcellular location">
    <subcellularLocation>
        <location evidence="1">Membrane</location>
        <topology evidence="1">Multi-pass membrane protein</topology>
    </subcellularLocation>
</comment>
<comment type="caution">
    <text evidence="7">The sequence shown here is derived from an EMBL/GenBank/DDBJ whole genome shotgun (WGS) entry which is preliminary data.</text>
</comment>
<dbReference type="InterPro" id="IPR052165">
    <property type="entry name" value="Membrane_assoc_protease"/>
</dbReference>
<evidence type="ECO:0000313" key="8">
    <source>
        <dbReference type="Proteomes" id="UP000611629"/>
    </source>
</evidence>
<evidence type="ECO:0000256" key="4">
    <source>
        <dbReference type="ARBA" id="ARBA00023136"/>
    </source>
</evidence>
<keyword evidence="8" id="KW-1185">Reference proteome</keyword>
<accession>A0A974BI12</accession>
<dbReference type="Gene3D" id="2.40.50.140">
    <property type="entry name" value="Nucleic acid-binding proteins"/>
    <property type="match status" value="1"/>
</dbReference>
<proteinExistence type="predicted"/>
<dbReference type="RefSeq" id="WP_179236751.1">
    <property type="nucleotide sequence ID" value="NZ_JACBNQ010000002.1"/>
</dbReference>
<dbReference type="EMBL" id="JACBNQ010000002">
    <property type="protein sequence ID" value="NYB73055.1"/>
    <property type="molecule type" value="Genomic_DNA"/>
</dbReference>
<dbReference type="SUPFAM" id="SSF141322">
    <property type="entry name" value="NfeD domain-like"/>
    <property type="match status" value="1"/>
</dbReference>
<keyword evidence="2 5" id="KW-0812">Transmembrane</keyword>